<organism evidence="3 4">
    <name type="scientific">Apiosordaria backusii</name>
    <dbReference type="NCBI Taxonomy" id="314023"/>
    <lineage>
        <taxon>Eukaryota</taxon>
        <taxon>Fungi</taxon>
        <taxon>Dikarya</taxon>
        <taxon>Ascomycota</taxon>
        <taxon>Pezizomycotina</taxon>
        <taxon>Sordariomycetes</taxon>
        <taxon>Sordariomycetidae</taxon>
        <taxon>Sordariales</taxon>
        <taxon>Lasiosphaeriaceae</taxon>
        <taxon>Apiosordaria</taxon>
    </lineage>
</organism>
<name>A0AA40EHX8_9PEZI</name>
<feature type="chain" id="PRO_5041255468" description="Secreted protein" evidence="2">
    <location>
        <begin position="21"/>
        <end position="111"/>
    </location>
</feature>
<evidence type="ECO:0000313" key="4">
    <source>
        <dbReference type="Proteomes" id="UP001172159"/>
    </source>
</evidence>
<feature type="signal peptide" evidence="2">
    <location>
        <begin position="1"/>
        <end position="20"/>
    </location>
</feature>
<dbReference type="EMBL" id="JAUKTV010000004">
    <property type="protein sequence ID" value="KAK0739011.1"/>
    <property type="molecule type" value="Genomic_DNA"/>
</dbReference>
<evidence type="ECO:0008006" key="5">
    <source>
        <dbReference type="Google" id="ProtNLM"/>
    </source>
</evidence>
<evidence type="ECO:0000256" key="2">
    <source>
        <dbReference type="SAM" id="SignalP"/>
    </source>
</evidence>
<gene>
    <name evidence="3" type="ORF">B0T21DRAFT_134901</name>
</gene>
<feature type="region of interest" description="Disordered" evidence="1">
    <location>
        <begin position="50"/>
        <end position="78"/>
    </location>
</feature>
<accession>A0AA40EHX8</accession>
<keyword evidence="2" id="KW-0732">Signal</keyword>
<sequence length="111" mass="12124">MVVRILSLFVVTMYSPCPQGWSGRAARSEGGSAGGGGEVVARVVQRLRTRGRRCRDKTNSGPNGEPRSTSKVEKMKGQLGGWEKASDLLRHRRLLTLSWVVESRGLPRSGC</sequence>
<evidence type="ECO:0000313" key="3">
    <source>
        <dbReference type="EMBL" id="KAK0739011.1"/>
    </source>
</evidence>
<proteinExistence type="predicted"/>
<reference evidence="3" key="1">
    <citation type="submission" date="2023-06" db="EMBL/GenBank/DDBJ databases">
        <title>Genome-scale phylogeny and comparative genomics of the fungal order Sordariales.</title>
        <authorList>
            <consortium name="Lawrence Berkeley National Laboratory"/>
            <person name="Hensen N."/>
            <person name="Bonometti L."/>
            <person name="Westerberg I."/>
            <person name="Brannstrom I.O."/>
            <person name="Guillou S."/>
            <person name="Cros-Aarteil S."/>
            <person name="Calhoun S."/>
            <person name="Haridas S."/>
            <person name="Kuo A."/>
            <person name="Mondo S."/>
            <person name="Pangilinan J."/>
            <person name="Riley R."/>
            <person name="Labutti K."/>
            <person name="Andreopoulos B."/>
            <person name="Lipzen A."/>
            <person name="Chen C."/>
            <person name="Yanf M."/>
            <person name="Daum C."/>
            <person name="Ng V."/>
            <person name="Clum A."/>
            <person name="Steindorff A."/>
            <person name="Ohm R."/>
            <person name="Martin F."/>
            <person name="Silar P."/>
            <person name="Natvig D."/>
            <person name="Lalanne C."/>
            <person name="Gautier V."/>
            <person name="Ament-Velasquez S.L."/>
            <person name="Kruys A."/>
            <person name="Hutchinson M.I."/>
            <person name="Powell A.J."/>
            <person name="Barry K."/>
            <person name="Miller A.N."/>
            <person name="Grigoriev I.V."/>
            <person name="Debuchy R."/>
            <person name="Gladieux P."/>
            <person name="Thoren M.H."/>
            <person name="Johannesson H."/>
        </authorList>
    </citation>
    <scope>NUCLEOTIDE SEQUENCE</scope>
    <source>
        <strain evidence="3">CBS 540.89</strain>
    </source>
</reference>
<protein>
    <recommendedName>
        <fullName evidence="5">Secreted protein</fullName>
    </recommendedName>
</protein>
<comment type="caution">
    <text evidence="3">The sequence shown here is derived from an EMBL/GenBank/DDBJ whole genome shotgun (WGS) entry which is preliminary data.</text>
</comment>
<dbReference type="Proteomes" id="UP001172159">
    <property type="component" value="Unassembled WGS sequence"/>
</dbReference>
<keyword evidence="4" id="KW-1185">Reference proteome</keyword>
<evidence type="ECO:0000256" key="1">
    <source>
        <dbReference type="SAM" id="MobiDB-lite"/>
    </source>
</evidence>
<dbReference type="AlphaFoldDB" id="A0AA40EHX8"/>